<dbReference type="Pfam" id="PF00672">
    <property type="entry name" value="HAMP"/>
    <property type="match status" value="1"/>
</dbReference>
<feature type="transmembrane region" description="Helical" evidence="9">
    <location>
        <begin position="12"/>
        <end position="33"/>
    </location>
</feature>
<dbReference type="SMART" id="SM00304">
    <property type="entry name" value="HAMP"/>
    <property type="match status" value="1"/>
</dbReference>
<comment type="subcellular location">
    <subcellularLocation>
        <location evidence="1">Membrane</location>
        <topology evidence="1">Multi-pass membrane protein</topology>
    </subcellularLocation>
</comment>
<dbReference type="PANTHER" id="PTHR32089">
    <property type="entry name" value="METHYL-ACCEPTING CHEMOTAXIS PROTEIN MCPB"/>
    <property type="match status" value="1"/>
</dbReference>
<comment type="caution">
    <text evidence="12">The sequence shown here is derived from an EMBL/GenBank/DDBJ whole genome shotgun (WGS) entry which is preliminary data.</text>
</comment>
<gene>
    <name evidence="12" type="ORF">tinsulaeT_23180</name>
</gene>
<reference evidence="12 13" key="1">
    <citation type="submission" date="2023-03" db="EMBL/GenBank/DDBJ databases">
        <title>Draft genome sequence of Thalassotalea insulae KCTC 62186T.</title>
        <authorList>
            <person name="Sawabe T."/>
        </authorList>
    </citation>
    <scope>NUCLEOTIDE SEQUENCE [LARGE SCALE GENOMIC DNA]</scope>
    <source>
        <strain evidence="12 13">KCTC 62186</strain>
    </source>
</reference>
<evidence type="ECO:0000256" key="4">
    <source>
        <dbReference type="ARBA" id="ARBA00023136"/>
    </source>
</evidence>
<evidence type="ECO:0000256" key="9">
    <source>
        <dbReference type="SAM" id="Phobius"/>
    </source>
</evidence>
<dbReference type="PANTHER" id="PTHR32089:SF119">
    <property type="entry name" value="METHYL-ACCEPTING CHEMOTAXIS PROTEIN CTPL"/>
    <property type="match status" value="1"/>
</dbReference>
<dbReference type="EMBL" id="BSST01000001">
    <property type="protein sequence ID" value="GLX78978.1"/>
    <property type="molecule type" value="Genomic_DNA"/>
</dbReference>
<evidence type="ECO:0000259" key="11">
    <source>
        <dbReference type="PROSITE" id="PS50885"/>
    </source>
</evidence>
<dbReference type="Proteomes" id="UP001157186">
    <property type="component" value="Unassembled WGS sequence"/>
</dbReference>
<proteinExistence type="inferred from homology"/>
<evidence type="ECO:0000256" key="3">
    <source>
        <dbReference type="ARBA" id="ARBA00022989"/>
    </source>
</evidence>
<dbReference type="SMART" id="SM00283">
    <property type="entry name" value="MA"/>
    <property type="match status" value="1"/>
</dbReference>
<dbReference type="CDD" id="cd06225">
    <property type="entry name" value="HAMP"/>
    <property type="match status" value="1"/>
</dbReference>
<dbReference type="Pfam" id="PF00015">
    <property type="entry name" value="MCPsignal"/>
    <property type="match status" value="1"/>
</dbReference>
<keyword evidence="4 9" id="KW-0472">Membrane</keyword>
<feature type="domain" description="HAMP" evidence="11">
    <location>
        <begin position="208"/>
        <end position="262"/>
    </location>
</feature>
<keyword evidence="2 9" id="KW-0812">Transmembrane</keyword>
<evidence type="ECO:0000256" key="7">
    <source>
        <dbReference type="PROSITE-ProRule" id="PRU00284"/>
    </source>
</evidence>
<dbReference type="PROSITE" id="PS50885">
    <property type="entry name" value="HAMP"/>
    <property type="match status" value="1"/>
</dbReference>
<evidence type="ECO:0000256" key="8">
    <source>
        <dbReference type="SAM" id="Coils"/>
    </source>
</evidence>
<keyword evidence="5 7" id="KW-0807">Transducer</keyword>
<dbReference type="RefSeq" id="WP_284244859.1">
    <property type="nucleotide sequence ID" value="NZ_BSST01000001.1"/>
</dbReference>
<dbReference type="InterPro" id="IPR004089">
    <property type="entry name" value="MCPsignal_dom"/>
</dbReference>
<evidence type="ECO:0000313" key="12">
    <source>
        <dbReference type="EMBL" id="GLX78978.1"/>
    </source>
</evidence>
<comment type="similarity">
    <text evidence="6">Belongs to the methyl-accepting chemotaxis (MCP) protein family.</text>
</comment>
<keyword evidence="3 9" id="KW-1133">Transmembrane helix</keyword>
<feature type="coiled-coil region" evidence="8">
    <location>
        <begin position="310"/>
        <end position="365"/>
    </location>
</feature>
<keyword evidence="13" id="KW-1185">Reference proteome</keyword>
<dbReference type="Gene3D" id="1.10.287.950">
    <property type="entry name" value="Methyl-accepting chemotaxis protein"/>
    <property type="match status" value="1"/>
</dbReference>
<evidence type="ECO:0000256" key="1">
    <source>
        <dbReference type="ARBA" id="ARBA00004141"/>
    </source>
</evidence>
<dbReference type="InterPro" id="IPR003660">
    <property type="entry name" value="HAMP_dom"/>
</dbReference>
<feature type="domain" description="Methyl-accepting transducer" evidence="10">
    <location>
        <begin position="267"/>
        <end position="503"/>
    </location>
</feature>
<dbReference type="SUPFAM" id="SSF58104">
    <property type="entry name" value="Methyl-accepting chemotaxis protein (MCP) signaling domain"/>
    <property type="match status" value="1"/>
</dbReference>
<evidence type="ECO:0000256" key="6">
    <source>
        <dbReference type="ARBA" id="ARBA00029447"/>
    </source>
</evidence>
<evidence type="ECO:0000256" key="2">
    <source>
        <dbReference type="ARBA" id="ARBA00022692"/>
    </source>
</evidence>
<dbReference type="PROSITE" id="PS50111">
    <property type="entry name" value="CHEMOTAXIS_TRANSDUC_2"/>
    <property type="match status" value="1"/>
</dbReference>
<protein>
    <submittedName>
        <fullName evidence="12">Methyl-accepting chemotaxis protein</fullName>
    </submittedName>
</protein>
<keyword evidence="8" id="KW-0175">Coiled coil</keyword>
<sequence>MEFFRKLSVKFKILLIPAVGSIGFIIYLSISMYTSSVAVGLLDNAENVRFPLLQISERNLVLLDKIKKTLSDAVAEGEVDLLNEANNMAEQIKGNFKKAAGADRETASQLNELEKQFEGYYQLAYTMSLEMVNGTADFSNLAERSKEMSKKLLNLQNDLSKFQKAQMASFTSAFTQVNEKAEATINIGIVMAVITIALLFTVSVSISSAIRHNLAKVVESFKGIAQENGDLTVRIQTNTKDEIGELVHWFNLFMDKLQQVIKQIVDTAKPLAETASTVDDLSESSKNSAEQQMHTVEQSLLSVNEMSQSVASITSNAADAADAAKNANEEADKGHLVVNDTIEGIQELAENITESATAILKLQEDTNQVNQVLEVIKSIAEQTNLLALNAAIEAARAGEQGRGFAVVADEVRSLASRTQDSTKEINQILVQLQEAAQSAVLKMENSKNQVDSSVTRANEAGESLSAITETVNIITDMNSQIAVATEEQHQISTLLVEHVEDIKKRAEEATLGSEQMNKVSHRLSSLASEQEQITKLFKV</sequence>
<dbReference type="CDD" id="cd11386">
    <property type="entry name" value="MCP_signal"/>
    <property type="match status" value="1"/>
</dbReference>
<evidence type="ECO:0000313" key="13">
    <source>
        <dbReference type="Proteomes" id="UP001157186"/>
    </source>
</evidence>
<evidence type="ECO:0000259" key="10">
    <source>
        <dbReference type="PROSITE" id="PS50111"/>
    </source>
</evidence>
<feature type="transmembrane region" description="Helical" evidence="9">
    <location>
        <begin position="185"/>
        <end position="206"/>
    </location>
</feature>
<feature type="coiled-coil region" evidence="8">
    <location>
        <begin position="138"/>
        <end position="165"/>
    </location>
</feature>
<accession>A0ABQ6GSQ4</accession>
<name>A0ABQ6GSQ4_9GAMM</name>
<evidence type="ECO:0000256" key="5">
    <source>
        <dbReference type="ARBA" id="ARBA00023224"/>
    </source>
</evidence>
<organism evidence="12 13">
    <name type="scientific">Thalassotalea insulae</name>
    <dbReference type="NCBI Taxonomy" id="2056778"/>
    <lineage>
        <taxon>Bacteria</taxon>
        <taxon>Pseudomonadati</taxon>
        <taxon>Pseudomonadota</taxon>
        <taxon>Gammaproteobacteria</taxon>
        <taxon>Alteromonadales</taxon>
        <taxon>Colwelliaceae</taxon>
        <taxon>Thalassotalea</taxon>
    </lineage>
</organism>